<dbReference type="SUPFAM" id="SSF53448">
    <property type="entry name" value="Nucleotide-diphospho-sugar transferases"/>
    <property type="match status" value="1"/>
</dbReference>
<feature type="domain" description="Glycosyltransferase 2-like" evidence="1">
    <location>
        <begin position="143"/>
        <end position="246"/>
    </location>
</feature>
<gene>
    <name evidence="2" type="ORF">NTG6680_1460</name>
</gene>
<dbReference type="SUPFAM" id="SSF103642">
    <property type="entry name" value="Sec-C motif"/>
    <property type="match status" value="1"/>
</dbReference>
<dbReference type="RefSeq" id="WP_239796605.1">
    <property type="nucleotide sequence ID" value="NZ_OU912926.1"/>
</dbReference>
<dbReference type="SUPFAM" id="SSF52540">
    <property type="entry name" value="P-loop containing nucleoside triphosphate hydrolases"/>
    <property type="match status" value="1"/>
</dbReference>
<dbReference type="Gene3D" id="3.10.450.50">
    <property type="match status" value="1"/>
</dbReference>
<reference evidence="2 3" key="1">
    <citation type="submission" date="2021-10" db="EMBL/GenBank/DDBJ databases">
        <authorList>
            <person name="Koch H."/>
        </authorList>
    </citation>
    <scope>NUCLEOTIDE SEQUENCE [LARGE SCALE GENOMIC DNA]</scope>
    <source>
        <strain evidence="2">6680</strain>
    </source>
</reference>
<dbReference type="SUPFAM" id="SSF48452">
    <property type="entry name" value="TPR-like"/>
    <property type="match status" value="1"/>
</dbReference>
<keyword evidence="3" id="KW-1185">Reference proteome</keyword>
<proteinExistence type="predicted"/>
<dbReference type="InterPro" id="IPR027417">
    <property type="entry name" value="P-loop_NTPase"/>
</dbReference>
<dbReference type="Pfam" id="PF02810">
    <property type="entry name" value="SEC-C"/>
    <property type="match status" value="1"/>
</dbReference>
<dbReference type="EMBL" id="OU912926">
    <property type="protein sequence ID" value="CAG9932713.1"/>
    <property type="molecule type" value="Genomic_DNA"/>
</dbReference>
<organism evidence="2 3">
    <name type="scientific">Candidatus Nitrotoga arctica</name>
    <dbReference type="NCBI Taxonomy" id="453162"/>
    <lineage>
        <taxon>Bacteria</taxon>
        <taxon>Pseudomonadati</taxon>
        <taxon>Pseudomonadota</taxon>
        <taxon>Betaproteobacteria</taxon>
        <taxon>Nitrosomonadales</taxon>
        <taxon>Gallionellaceae</taxon>
        <taxon>Candidatus Nitrotoga</taxon>
    </lineage>
</organism>
<accession>A0ABM8YYR5</accession>
<protein>
    <recommendedName>
        <fullName evidence="1">Glycosyltransferase 2-like domain-containing protein</fullName>
    </recommendedName>
</protein>
<evidence type="ECO:0000313" key="2">
    <source>
        <dbReference type="EMBL" id="CAG9932713.1"/>
    </source>
</evidence>
<dbReference type="PANTHER" id="PTHR43685">
    <property type="entry name" value="GLYCOSYLTRANSFERASE"/>
    <property type="match status" value="1"/>
</dbReference>
<dbReference type="Pfam" id="PF00535">
    <property type="entry name" value="Glycos_transf_2"/>
    <property type="match status" value="1"/>
</dbReference>
<dbReference type="InterPro" id="IPR001173">
    <property type="entry name" value="Glyco_trans_2-like"/>
</dbReference>
<name>A0ABM8YYR5_9PROT</name>
<dbReference type="Proteomes" id="UP000839052">
    <property type="component" value="Chromosome"/>
</dbReference>
<dbReference type="PANTHER" id="PTHR43685:SF11">
    <property type="entry name" value="GLYCOSYLTRANSFERASE TAGX-RELATED"/>
    <property type="match status" value="1"/>
</dbReference>
<dbReference type="Gene3D" id="3.40.50.300">
    <property type="entry name" value="P-loop containing nucleotide triphosphate hydrolases"/>
    <property type="match status" value="1"/>
</dbReference>
<dbReference type="InterPro" id="IPR011990">
    <property type="entry name" value="TPR-like_helical_dom_sf"/>
</dbReference>
<dbReference type="CDD" id="cd00761">
    <property type="entry name" value="Glyco_tranf_GTA_type"/>
    <property type="match status" value="1"/>
</dbReference>
<dbReference type="Gene3D" id="3.90.550.10">
    <property type="entry name" value="Spore Coat Polysaccharide Biosynthesis Protein SpsA, Chain A"/>
    <property type="match status" value="1"/>
</dbReference>
<sequence length="1037" mass="114873">MRRNELCSCGSGKRYKHCCGLHQNAPFQVRVEALAAHRQGLLGRAEVLYKKALVENPADLNVLHMLGVVQLQRLNYHEALKNLLDTAERTGWAQPEIRHNLSLVLARLLTRKANDRQTELLTEFVAWKLEQQQEVKAVSPLVSVVLPTYNHERYVAQAINSVLGQTYPHIELIVIDDGSTDRTPEKVTNSLAGASCPVRFMAQNNRGAPATLNEGAEMAQGQYLAFLNSDDYYDPERIACLVEEIAGLAIPWGYSLVTSVRDHTTTSVSDAHRQRQLGYLGRASNSFALVSHNTLISTGNLFVERQFFLNLGGFRDYRYNHDWDFCLRAAALAEPLVVLRPLYFYRIHESNTIKESKTTVTADADKVLGNFVATALNNTAPCTNPLSPQWPANRVVMLKHLFSAGEGALVPSHIMRQLAAEMRATMALQSTPAHLPTVPYGLRRTAVVVLGMHRSGTSAFARMLNLCGAFLPAKLKPPHLGNNPKGFWEPEDVVELNERILGQLGGGWGRVGFTLPADGDLVDEFVSDARALLSSEYGDAKTIIIKDPRIGVLAPLWHRALLAAGYRPVYVIPVRHPLEVAQSLHARGDMTIGSGLLLWQAYMARIETFAEGQTDVIHVRFTDLLADWRQLVRRIGDRLDLRLNDLSQADAIDQFLDLALYRQRVGDDDALAAFLEDSAEHGLRALYRSCIDRCNQDAVAYPVVPEAAGRYISMTAESSVPSTTTASFVLCIENNGIRDQALLLCESIRRFGGRHRDAPVLAFSPRPGLGIDAETRSALTDLCVQYVDEPLNTFCPEYGSANRVVAAAWAETHCTSDFIVVLDSDTVFLNEPQLPDEADVAVRPVDSKGSATSGPGDPFEAYWQMLADMGSTSLERLPYMDTTIGRERIRASYNGGLIVARRKNGLLTRWANLFTRSIKAGLRPYRGSGLSIFASTGHVGQVASEHWGSNQAALALTVWAGTDRVVHYPACYNVPLHLVASQGDIDAAWSAQPPIHLHYHWMFQPEYHEIAMELMAKLGVPEDRLSWLARRIPLQNS</sequence>
<dbReference type="InterPro" id="IPR050834">
    <property type="entry name" value="Glycosyltransf_2"/>
</dbReference>
<dbReference type="InterPro" id="IPR004027">
    <property type="entry name" value="SEC_C_motif"/>
</dbReference>
<evidence type="ECO:0000313" key="3">
    <source>
        <dbReference type="Proteomes" id="UP000839052"/>
    </source>
</evidence>
<dbReference type="InterPro" id="IPR029044">
    <property type="entry name" value="Nucleotide-diphossugar_trans"/>
</dbReference>
<evidence type="ECO:0000259" key="1">
    <source>
        <dbReference type="Pfam" id="PF00535"/>
    </source>
</evidence>